<comment type="caution">
    <text evidence="2">The sequence shown here is derived from an EMBL/GenBank/DDBJ whole genome shotgun (WGS) entry which is preliminary data.</text>
</comment>
<feature type="compositionally biased region" description="Gly residues" evidence="1">
    <location>
        <begin position="38"/>
        <end position="50"/>
    </location>
</feature>
<gene>
    <name evidence="2" type="ORF">FYJ68_06430</name>
</gene>
<name>A0A6N7XS32_9ACTN</name>
<dbReference type="EMBL" id="VUNC01000004">
    <property type="protein sequence ID" value="MST72739.1"/>
    <property type="molecule type" value="Genomic_DNA"/>
</dbReference>
<keyword evidence="3" id="KW-1185">Reference proteome</keyword>
<reference evidence="2 3" key="1">
    <citation type="submission" date="2019-08" db="EMBL/GenBank/DDBJ databases">
        <title>In-depth cultivation of the pig gut microbiome towards novel bacterial diversity and tailored functional studies.</title>
        <authorList>
            <person name="Wylensek D."/>
            <person name="Hitch T.C.A."/>
            <person name="Clavel T."/>
        </authorList>
    </citation>
    <scope>NUCLEOTIDE SEQUENCE [LARGE SCALE GENOMIC DNA]</scope>
    <source>
        <strain evidence="2 3">CA-Schmier-601-WT-1</strain>
    </source>
</reference>
<feature type="region of interest" description="Disordered" evidence="1">
    <location>
        <begin position="33"/>
        <end position="71"/>
    </location>
</feature>
<dbReference type="AlphaFoldDB" id="A0A6N7XS32"/>
<evidence type="ECO:0000256" key="1">
    <source>
        <dbReference type="SAM" id="MobiDB-lite"/>
    </source>
</evidence>
<organism evidence="2 3">
    <name type="scientific">Olsenella porci</name>
    <dbReference type="NCBI Taxonomy" id="2652279"/>
    <lineage>
        <taxon>Bacteria</taxon>
        <taxon>Bacillati</taxon>
        <taxon>Actinomycetota</taxon>
        <taxon>Coriobacteriia</taxon>
        <taxon>Coriobacteriales</taxon>
        <taxon>Atopobiaceae</taxon>
        <taxon>Olsenella</taxon>
    </lineage>
</organism>
<proteinExistence type="predicted"/>
<dbReference type="Proteomes" id="UP000469325">
    <property type="component" value="Unassembled WGS sequence"/>
</dbReference>
<protein>
    <submittedName>
        <fullName evidence="2">Uncharacterized protein</fullName>
    </submittedName>
</protein>
<sequence>MVDVLVVDHHADGTGGVVGWRRRRGLRNLVERVPVGHAGQGGDDPDGPGGENHEGEPAHVSPVEGERGGVD</sequence>
<evidence type="ECO:0000313" key="2">
    <source>
        <dbReference type="EMBL" id="MST72739.1"/>
    </source>
</evidence>
<evidence type="ECO:0000313" key="3">
    <source>
        <dbReference type="Proteomes" id="UP000469325"/>
    </source>
</evidence>
<accession>A0A6N7XS32</accession>